<dbReference type="OrthoDB" id="10248475at2759"/>
<comment type="catalytic activity">
    <reaction evidence="6 8">
        <text>hydrogencarbonate + H(+) = CO2 + H2O</text>
        <dbReference type="Rhea" id="RHEA:10748"/>
        <dbReference type="ChEBI" id="CHEBI:15377"/>
        <dbReference type="ChEBI" id="CHEBI:15378"/>
        <dbReference type="ChEBI" id="CHEBI:16526"/>
        <dbReference type="ChEBI" id="CHEBI:17544"/>
        <dbReference type="EC" id="4.2.1.1"/>
    </reaction>
</comment>
<comment type="function">
    <text evidence="8">Reversible hydration of carbon dioxide.</text>
</comment>
<feature type="binding site" evidence="7">
    <location>
        <position position="104"/>
    </location>
    <ligand>
        <name>Zn(2+)</name>
        <dbReference type="ChEBI" id="CHEBI:29105"/>
    </ligand>
</feature>
<dbReference type="RefSeq" id="XP_007314870.1">
    <property type="nucleotide sequence ID" value="XM_007314808.1"/>
</dbReference>
<feature type="binding site" evidence="7">
    <location>
        <position position="107"/>
    </location>
    <ligand>
        <name>Zn(2+)</name>
        <dbReference type="ChEBI" id="CHEBI:29105"/>
    </ligand>
</feature>
<dbReference type="AlphaFoldDB" id="F8NJT5"/>
<dbReference type="GeneID" id="18813172"/>
<name>F8NJT5_SERL9</name>
<comment type="similarity">
    <text evidence="1 8">Belongs to the beta-class carbonic anhydrase family.</text>
</comment>
<dbReference type="Proteomes" id="UP000008064">
    <property type="component" value="Unassembled WGS sequence"/>
</dbReference>
<evidence type="ECO:0000256" key="4">
    <source>
        <dbReference type="ARBA" id="ARBA00022833"/>
    </source>
</evidence>
<dbReference type="HOGENOM" id="CLU_053879_3_2_1"/>
<dbReference type="PANTHER" id="PTHR11002:SF76">
    <property type="entry name" value="CARBONIC ANHYDRASE"/>
    <property type="match status" value="1"/>
</dbReference>
<dbReference type="InterPro" id="IPR036874">
    <property type="entry name" value="Carbonic_anhydrase_sf"/>
</dbReference>
<dbReference type="GO" id="GO:0071244">
    <property type="term" value="P:cellular response to carbon dioxide"/>
    <property type="evidence" value="ECO:0007669"/>
    <property type="project" value="TreeGrafter"/>
</dbReference>
<keyword evidence="5 8" id="KW-0456">Lyase</keyword>
<dbReference type="SMART" id="SM00947">
    <property type="entry name" value="Pro_CA"/>
    <property type="match status" value="1"/>
</dbReference>
<evidence type="ECO:0000256" key="7">
    <source>
        <dbReference type="PIRSR" id="PIRSR601765-1"/>
    </source>
</evidence>
<dbReference type="GO" id="GO:0004089">
    <property type="term" value="F:carbonate dehydratase activity"/>
    <property type="evidence" value="ECO:0007669"/>
    <property type="project" value="UniProtKB-UniRule"/>
</dbReference>
<evidence type="ECO:0000256" key="6">
    <source>
        <dbReference type="ARBA" id="ARBA00048348"/>
    </source>
</evidence>
<accession>F8NJT5</accession>
<dbReference type="Gene3D" id="3.40.1050.10">
    <property type="entry name" value="Carbonic anhydrase"/>
    <property type="match status" value="1"/>
</dbReference>
<dbReference type="SUPFAM" id="SSF53056">
    <property type="entry name" value="beta-carbonic anhydrase, cab"/>
    <property type="match status" value="1"/>
</dbReference>
<dbReference type="InterPro" id="IPR001765">
    <property type="entry name" value="Carbonic_anhydrase"/>
</dbReference>
<keyword evidence="4 7" id="KW-0862">Zinc</keyword>
<dbReference type="GO" id="GO:0034599">
    <property type="term" value="P:cellular response to oxidative stress"/>
    <property type="evidence" value="ECO:0007669"/>
    <property type="project" value="TreeGrafter"/>
</dbReference>
<dbReference type="EMBL" id="GL945430">
    <property type="protein sequence ID" value="EGO28671.1"/>
    <property type="molecule type" value="Genomic_DNA"/>
</dbReference>
<keyword evidence="3 7" id="KW-0479">Metal-binding</keyword>
<reference evidence="9" key="1">
    <citation type="submission" date="2011-04" db="EMBL/GenBank/DDBJ databases">
        <title>Evolution of plant cell wall degrading machinery underlies the functional diversity of forest fungi.</title>
        <authorList>
            <consortium name="US DOE Joint Genome Institute (JGI-PGF)"/>
            <person name="Eastwood D.C."/>
            <person name="Floudas D."/>
            <person name="Binder M."/>
            <person name="Majcherczyk A."/>
            <person name="Schneider P."/>
            <person name="Aerts A."/>
            <person name="Asiegbu F.O."/>
            <person name="Baker S.E."/>
            <person name="Barry K."/>
            <person name="Bendiksby M."/>
            <person name="Blumentritt M."/>
            <person name="Coutinho P.M."/>
            <person name="Cullen D."/>
            <person name="Cullen D."/>
            <person name="Gathman A."/>
            <person name="Goodell B."/>
            <person name="Henrissat B."/>
            <person name="Ihrmark K."/>
            <person name="Kauserud H."/>
            <person name="Kohler A."/>
            <person name="LaButti K."/>
            <person name="Lapidus A."/>
            <person name="Lavin J.L."/>
            <person name="Lee Y.-H."/>
            <person name="Lindquist E."/>
            <person name="Lilly W."/>
            <person name="Lucas S."/>
            <person name="Morin E."/>
            <person name="Murat C."/>
            <person name="Oguiza J.A."/>
            <person name="Park J."/>
            <person name="Pisabarro A.G."/>
            <person name="Riley R."/>
            <person name="Rosling A."/>
            <person name="Salamov A."/>
            <person name="Schmidt O."/>
            <person name="Schmutz J."/>
            <person name="Skrede I."/>
            <person name="Stenlid J."/>
            <person name="Wiebenga A."/>
            <person name="Xie X."/>
            <person name="Kues U."/>
            <person name="Hibbett D.S."/>
            <person name="Hoffmeister D."/>
            <person name="Hogberg N."/>
            <person name="Martin F."/>
            <person name="Grigoriev I.V."/>
            <person name="Watkinson S.C."/>
        </authorList>
    </citation>
    <scope>NUCLEOTIDE SEQUENCE</scope>
    <source>
        <strain evidence="9">S7.9</strain>
    </source>
</reference>
<evidence type="ECO:0000313" key="9">
    <source>
        <dbReference type="EMBL" id="EGO28671.1"/>
    </source>
</evidence>
<comment type="cofactor">
    <cofactor evidence="7">
        <name>Zn(2+)</name>
        <dbReference type="ChEBI" id="CHEBI:29105"/>
    </cofactor>
    <text evidence="7">Binds 1 zinc ion per subunit.</text>
</comment>
<evidence type="ECO:0000256" key="8">
    <source>
        <dbReference type="RuleBase" id="RU003956"/>
    </source>
</evidence>
<dbReference type="PANTHER" id="PTHR11002">
    <property type="entry name" value="CARBONIC ANHYDRASE"/>
    <property type="match status" value="1"/>
</dbReference>
<dbReference type="KEGG" id="sla:SERLADRAFT_413475"/>
<evidence type="ECO:0000256" key="1">
    <source>
        <dbReference type="ARBA" id="ARBA00006217"/>
    </source>
</evidence>
<proteinExistence type="inferred from homology"/>
<dbReference type="Pfam" id="PF00484">
    <property type="entry name" value="Pro_CA"/>
    <property type="match status" value="1"/>
</dbReference>
<dbReference type="GO" id="GO:0008270">
    <property type="term" value="F:zinc ion binding"/>
    <property type="evidence" value="ECO:0007669"/>
    <property type="project" value="UniProtKB-UniRule"/>
</dbReference>
<evidence type="ECO:0000256" key="3">
    <source>
        <dbReference type="ARBA" id="ARBA00022723"/>
    </source>
</evidence>
<dbReference type="EC" id="4.2.1.1" evidence="2 8"/>
<evidence type="ECO:0000256" key="5">
    <source>
        <dbReference type="ARBA" id="ARBA00023239"/>
    </source>
</evidence>
<sequence>MASKPPAILARLLSGNEEWARTLKSAAGAGFFKGEAEGQWPKILWIGCSDSRVPESVITSSMPGDVFATRNIANQAHIDDDSFLSVLYYAVKHVGVEHVIVVGHTHCGGAEAGYAAAQKAINTGSSVPPPVIDTLPPDAHINKWLAPLSELAMPIAALALETEDALRMLVEENVRTQVHLVSQTETILEAWDQPPQARHVFVHGWVYDVEHGRLRDLNISRGTRETNYHPAYF</sequence>
<organism>
    <name type="scientific">Serpula lacrymans var. lacrymans (strain S7.9)</name>
    <name type="common">Dry rot fungus</name>
    <dbReference type="NCBI Taxonomy" id="578457"/>
    <lineage>
        <taxon>Eukaryota</taxon>
        <taxon>Fungi</taxon>
        <taxon>Dikarya</taxon>
        <taxon>Basidiomycota</taxon>
        <taxon>Agaricomycotina</taxon>
        <taxon>Agaricomycetes</taxon>
        <taxon>Agaricomycetidae</taxon>
        <taxon>Boletales</taxon>
        <taxon>Coniophorineae</taxon>
        <taxon>Serpulaceae</taxon>
        <taxon>Serpula</taxon>
    </lineage>
</organism>
<protein>
    <recommendedName>
        <fullName evidence="2 8">Carbonic anhydrase</fullName>
        <ecNumber evidence="2 8">4.2.1.1</ecNumber>
    </recommendedName>
    <alternativeName>
        <fullName evidence="8">Carbonate dehydratase</fullName>
    </alternativeName>
</protein>
<gene>
    <name evidence="9" type="ORF">SERLADRAFT_413475</name>
</gene>
<feature type="binding site" evidence="7">
    <location>
        <position position="50"/>
    </location>
    <ligand>
        <name>Zn(2+)</name>
        <dbReference type="ChEBI" id="CHEBI:29105"/>
    </ligand>
</feature>
<feature type="binding site" evidence="7">
    <location>
        <position position="48"/>
    </location>
    <ligand>
        <name>Zn(2+)</name>
        <dbReference type="ChEBI" id="CHEBI:29105"/>
    </ligand>
</feature>
<evidence type="ECO:0000256" key="2">
    <source>
        <dbReference type="ARBA" id="ARBA00012925"/>
    </source>
</evidence>